<keyword evidence="1" id="KW-0812">Transmembrane</keyword>
<dbReference type="RefSeq" id="WP_207822812.1">
    <property type="nucleotide sequence ID" value="NZ_CP062006.1"/>
</dbReference>
<dbReference type="Proteomes" id="UP000663942">
    <property type="component" value="Chromosome"/>
</dbReference>
<evidence type="ECO:0000313" key="2">
    <source>
        <dbReference type="EMBL" id="QTC86966.1"/>
    </source>
</evidence>
<evidence type="ECO:0000256" key="1">
    <source>
        <dbReference type="SAM" id="Phobius"/>
    </source>
</evidence>
<dbReference type="InterPro" id="IPR049713">
    <property type="entry name" value="Pr6Pr-like"/>
</dbReference>
<gene>
    <name evidence="2" type="ORF">IFE19_12610</name>
</gene>
<feature type="transmembrane region" description="Helical" evidence="1">
    <location>
        <begin position="178"/>
        <end position="198"/>
    </location>
</feature>
<feature type="transmembrane region" description="Helical" evidence="1">
    <location>
        <begin position="111"/>
        <end position="127"/>
    </location>
</feature>
<proteinExistence type="predicted"/>
<dbReference type="EMBL" id="CP062006">
    <property type="protein sequence ID" value="QTC86966.1"/>
    <property type="molecule type" value="Genomic_DNA"/>
</dbReference>
<sequence>MARLYSAVFACVGWFALILQYGLTISGNPHMGAGELTLNFFSYFTILSNILAALALTAPVVAPNSRLGRWSASEGVRAAVAMFIVVVGVVYHFLLAGIWAPQGWSLLANNLLHYVMPAAFVADWLFFTPKGRLRWIDPVKWVVPVLIYGGWTLLHGKLSGWWPYWFTDVGKLGLGKVMLYFTGLLVFFLIVGLIVVAVDRTFGRRDRRLASA</sequence>
<keyword evidence="1" id="KW-1133">Transmembrane helix</keyword>
<keyword evidence="3" id="KW-1185">Reference proteome</keyword>
<feature type="transmembrane region" description="Helical" evidence="1">
    <location>
        <begin position="40"/>
        <end position="63"/>
    </location>
</feature>
<reference evidence="2 3" key="1">
    <citation type="submission" date="2020-09" db="EMBL/GenBank/DDBJ databases">
        <title>Brevundimonas sp. LVF1 isolated from an oligotrophic pond in Goettingen, Germany.</title>
        <authorList>
            <person name="Friedrich I."/>
            <person name="Klassen A."/>
            <person name="Neubauer H."/>
            <person name="Schneider D."/>
            <person name="Hertel R."/>
            <person name="Daniel R."/>
        </authorList>
    </citation>
    <scope>NUCLEOTIDE SEQUENCE [LARGE SCALE GENOMIC DNA]</scope>
    <source>
        <strain evidence="2 3">LVF1</strain>
    </source>
</reference>
<evidence type="ECO:0000313" key="3">
    <source>
        <dbReference type="Proteomes" id="UP000663942"/>
    </source>
</evidence>
<name>A0ABX7SH63_9CAUL</name>
<keyword evidence="1" id="KW-0472">Membrane</keyword>
<organism evidence="2 3">
    <name type="scientific">Brevundimonas pondensis</name>
    <dbReference type="NCBI Taxonomy" id="2774189"/>
    <lineage>
        <taxon>Bacteria</taxon>
        <taxon>Pseudomonadati</taxon>
        <taxon>Pseudomonadota</taxon>
        <taxon>Alphaproteobacteria</taxon>
        <taxon>Caulobacterales</taxon>
        <taxon>Caulobacteraceae</taxon>
        <taxon>Brevundimonas</taxon>
    </lineage>
</organism>
<feature type="transmembrane region" description="Helical" evidence="1">
    <location>
        <begin position="75"/>
        <end position="99"/>
    </location>
</feature>
<protein>
    <submittedName>
        <fullName evidence="2">Pr6Pr family membrane protein</fullName>
    </submittedName>
</protein>
<accession>A0ABX7SH63</accession>
<feature type="transmembrane region" description="Helical" evidence="1">
    <location>
        <begin position="139"/>
        <end position="158"/>
    </location>
</feature>
<dbReference type="NCBIfam" id="NF038065">
    <property type="entry name" value="Pr6Pr"/>
    <property type="match status" value="1"/>
</dbReference>